<reference evidence="2 3" key="1">
    <citation type="journal article" date="2018" name="Cell">
        <title>The Chara Genome: Secondary Complexity and Implications for Plant Terrestrialization.</title>
        <authorList>
            <person name="Nishiyama T."/>
            <person name="Sakayama H."/>
            <person name="Vries J.D."/>
            <person name="Buschmann H."/>
            <person name="Saint-Marcoux D."/>
            <person name="Ullrich K.K."/>
            <person name="Haas F.B."/>
            <person name="Vanderstraeten L."/>
            <person name="Becker D."/>
            <person name="Lang D."/>
            <person name="Vosolsobe S."/>
            <person name="Rombauts S."/>
            <person name="Wilhelmsson P.K.I."/>
            <person name="Janitza P."/>
            <person name="Kern R."/>
            <person name="Heyl A."/>
            <person name="Rumpler F."/>
            <person name="Villalobos L.I.A.C."/>
            <person name="Clay J.M."/>
            <person name="Skokan R."/>
            <person name="Toyoda A."/>
            <person name="Suzuki Y."/>
            <person name="Kagoshima H."/>
            <person name="Schijlen E."/>
            <person name="Tajeshwar N."/>
            <person name="Catarino B."/>
            <person name="Hetherington A.J."/>
            <person name="Saltykova A."/>
            <person name="Bonnot C."/>
            <person name="Breuninger H."/>
            <person name="Symeonidi A."/>
            <person name="Radhakrishnan G.V."/>
            <person name="Van Nieuwerburgh F."/>
            <person name="Deforce D."/>
            <person name="Chang C."/>
            <person name="Karol K.G."/>
            <person name="Hedrich R."/>
            <person name="Ulvskov P."/>
            <person name="Glockner G."/>
            <person name="Delwiche C.F."/>
            <person name="Petrasek J."/>
            <person name="Van de Peer Y."/>
            <person name="Friml J."/>
            <person name="Beilby M."/>
            <person name="Dolan L."/>
            <person name="Kohara Y."/>
            <person name="Sugano S."/>
            <person name="Fujiyama A."/>
            <person name="Delaux P.-M."/>
            <person name="Quint M."/>
            <person name="TheiBen G."/>
            <person name="Hagemann M."/>
            <person name="Harholt J."/>
            <person name="Dunand C."/>
            <person name="Zachgo S."/>
            <person name="Langdale J."/>
            <person name="Maumus F."/>
            <person name="Straeten D.V.D."/>
            <person name="Gould S.B."/>
            <person name="Rensing S.A."/>
        </authorList>
    </citation>
    <scope>NUCLEOTIDE SEQUENCE [LARGE SCALE GENOMIC DNA]</scope>
    <source>
        <strain evidence="2 3">S276</strain>
    </source>
</reference>
<feature type="region of interest" description="Disordered" evidence="1">
    <location>
        <begin position="126"/>
        <end position="296"/>
    </location>
</feature>
<sequence>MVDIDTRQIDKILRRYDEMIVSCLAACVAFDKEQDAVLEVFDRRRTMFKSPAHVAAMMLDPEFRDHTLVDDAEMQQGLTSALVQFRYPKSSDQHKEVLTAIDKFLVKEPPFDDVVMDRAARSYNHSATDVDNDLEDRYPDGDDDDGVGGDDRGDGGDRPRPRSTRGDGDRGAGEAARDYRDEGNAGAGTGAGGSRYEDGDRVGNNIGARGDGHGDGDDRAGRCAAGSTREDTDRGITAVDINHRAASDDDGDGGDDDGLGLLQGGGLKRLRRGPRERDTIASRVRRRRGGASAIPRPRVPATAQIPVSEDFFSDDAREEWIEQADGNGPLEGSGPLMCHLETEGDNIDDAVMQAEVSAAPLHPLTSAGGQESTAVTSDTR</sequence>
<evidence type="ECO:0000313" key="3">
    <source>
        <dbReference type="Proteomes" id="UP000265515"/>
    </source>
</evidence>
<keyword evidence="3" id="KW-1185">Reference proteome</keyword>
<feature type="compositionally biased region" description="Basic and acidic residues" evidence="1">
    <location>
        <begin position="149"/>
        <end position="183"/>
    </location>
</feature>
<accession>A0A388M5V2</accession>
<feature type="region of interest" description="Disordered" evidence="1">
    <location>
        <begin position="360"/>
        <end position="380"/>
    </location>
</feature>
<protein>
    <submittedName>
        <fullName evidence="2">Uncharacterized protein</fullName>
    </submittedName>
</protein>
<dbReference type="Gramene" id="GBG89964">
    <property type="protein sequence ID" value="GBG89964"/>
    <property type="gene ID" value="CBR_g50054"/>
</dbReference>
<evidence type="ECO:0000256" key="1">
    <source>
        <dbReference type="SAM" id="MobiDB-lite"/>
    </source>
</evidence>
<feature type="compositionally biased region" description="Acidic residues" evidence="1">
    <location>
        <begin position="248"/>
        <end position="258"/>
    </location>
</feature>
<comment type="caution">
    <text evidence="2">The sequence shown here is derived from an EMBL/GenBank/DDBJ whole genome shotgun (WGS) entry which is preliminary data.</text>
</comment>
<organism evidence="2 3">
    <name type="scientific">Chara braunii</name>
    <name type="common">Braun's stonewort</name>
    <dbReference type="NCBI Taxonomy" id="69332"/>
    <lineage>
        <taxon>Eukaryota</taxon>
        <taxon>Viridiplantae</taxon>
        <taxon>Streptophyta</taxon>
        <taxon>Charophyceae</taxon>
        <taxon>Charales</taxon>
        <taxon>Characeae</taxon>
        <taxon>Chara</taxon>
    </lineage>
</organism>
<gene>
    <name evidence="2" type="ORF">CBR_g50054</name>
</gene>
<evidence type="ECO:0000313" key="2">
    <source>
        <dbReference type="EMBL" id="GBG89964.1"/>
    </source>
</evidence>
<proteinExistence type="predicted"/>
<dbReference type="EMBL" id="BFEA01000775">
    <property type="protein sequence ID" value="GBG89964.1"/>
    <property type="molecule type" value="Genomic_DNA"/>
</dbReference>
<name>A0A388M5V2_CHABU</name>
<dbReference type="Proteomes" id="UP000265515">
    <property type="component" value="Unassembled WGS sequence"/>
</dbReference>
<feature type="compositionally biased region" description="Polar residues" evidence="1">
    <location>
        <begin position="367"/>
        <end position="380"/>
    </location>
</feature>
<feature type="compositionally biased region" description="Basic and acidic residues" evidence="1">
    <location>
        <begin position="210"/>
        <end position="221"/>
    </location>
</feature>
<dbReference type="AlphaFoldDB" id="A0A388M5V2"/>